<keyword evidence="8" id="KW-1185">Reference proteome</keyword>
<dbReference type="EnsemblMetazoa" id="XM_016984289">
    <property type="protein sequence ID" value="XP_016839778"/>
    <property type="gene ID" value="LOC100122166"/>
</dbReference>
<feature type="region of interest" description="Disordered" evidence="6">
    <location>
        <begin position="1679"/>
        <end position="1718"/>
    </location>
</feature>
<dbReference type="PANTHER" id="PTHR32086:SF0">
    <property type="entry name" value="FANCONI ANEMIA GROUP D2 PROTEIN"/>
    <property type="match status" value="1"/>
</dbReference>
<dbReference type="FunCoup" id="A0A7M7M206">
    <property type="interactions" value="1706"/>
</dbReference>
<dbReference type="GeneID" id="100122166"/>
<comment type="subcellular location">
    <subcellularLocation>
        <location evidence="1">Nucleus</location>
    </subcellularLocation>
</comment>
<evidence type="ECO:0000256" key="3">
    <source>
        <dbReference type="ARBA" id="ARBA00022843"/>
    </source>
</evidence>
<dbReference type="Gene3D" id="1.25.10.10">
    <property type="entry name" value="Leucine-rich Repeat Variant"/>
    <property type="match status" value="1"/>
</dbReference>
<dbReference type="GO" id="GO:0000793">
    <property type="term" value="C:condensed chromosome"/>
    <property type="evidence" value="ECO:0007669"/>
    <property type="project" value="TreeGrafter"/>
</dbReference>
<feature type="compositionally biased region" description="Polar residues" evidence="6">
    <location>
        <begin position="343"/>
        <end position="353"/>
    </location>
</feature>
<dbReference type="RefSeq" id="XP_016839778.1">
    <property type="nucleotide sequence ID" value="XM_016984289.3"/>
</dbReference>
<dbReference type="OrthoDB" id="27031at2759"/>
<dbReference type="InterPro" id="IPR016024">
    <property type="entry name" value="ARM-type_fold"/>
</dbReference>
<comment type="similarity">
    <text evidence="5">Belongs to the Fanconi anemia protein FANCD2 family.</text>
</comment>
<dbReference type="GO" id="GO:0036297">
    <property type="term" value="P:interstrand cross-link repair"/>
    <property type="evidence" value="ECO:0007669"/>
    <property type="project" value="TreeGrafter"/>
</dbReference>
<organism evidence="7 8">
    <name type="scientific">Nasonia vitripennis</name>
    <name type="common">Parasitic wasp</name>
    <dbReference type="NCBI Taxonomy" id="7425"/>
    <lineage>
        <taxon>Eukaryota</taxon>
        <taxon>Metazoa</taxon>
        <taxon>Ecdysozoa</taxon>
        <taxon>Arthropoda</taxon>
        <taxon>Hexapoda</taxon>
        <taxon>Insecta</taxon>
        <taxon>Pterygota</taxon>
        <taxon>Neoptera</taxon>
        <taxon>Endopterygota</taxon>
        <taxon>Hymenoptera</taxon>
        <taxon>Apocrita</taxon>
        <taxon>Proctotrupomorpha</taxon>
        <taxon>Chalcidoidea</taxon>
        <taxon>Pteromalidae</taxon>
        <taxon>Pteromalinae</taxon>
        <taxon>Nasonia</taxon>
    </lineage>
</organism>
<feature type="region of interest" description="Disordered" evidence="6">
    <location>
        <begin position="1"/>
        <end position="470"/>
    </location>
</feature>
<dbReference type="GO" id="GO:0007129">
    <property type="term" value="P:homologous chromosome pairing at meiosis"/>
    <property type="evidence" value="ECO:0007669"/>
    <property type="project" value="TreeGrafter"/>
</dbReference>
<feature type="compositionally biased region" description="Basic residues" evidence="6">
    <location>
        <begin position="1"/>
        <end position="12"/>
    </location>
</feature>
<feature type="compositionally biased region" description="Polar residues" evidence="6">
    <location>
        <begin position="360"/>
        <end position="373"/>
    </location>
</feature>
<feature type="compositionally biased region" description="Low complexity" evidence="6">
    <location>
        <begin position="165"/>
        <end position="175"/>
    </location>
</feature>
<feature type="compositionally biased region" description="Polar residues" evidence="6">
    <location>
        <begin position="401"/>
        <end position="426"/>
    </location>
</feature>
<dbReference type="SMR" id="A0A7M7M206"/>
<dbReference type="GO" id="GO:0070182">
    <property type="term" value="F:DNA polymerase binding"/>
    <property type="evidence" value="ECO:0007669"/>
    <property type="project" value="TreeGrafter"/>
</dbReference>
<evidence type="ECO:0000256" key="4">
    <source>
        <dbReference type="ARBA" id="ARBA00023242"/>
    </source>
</evidence>
<dbReference type="PANTHER" id="PTHR32086">
    <property type="entry name" value="FANCONI ANEMIA GROUP D2 PROTEIN"/>
    <property type="match status" value="1"/>
</dbReference>
<dbReference type="Proteomes" id="UP000002358">
    <property type="component" value="Chromosome 3"/>
</dbReference>
<keyword evidence="4" id="KW-0539">Nucleus</keyword>
<dbReference type="GO" id="GO:1990918">
    <property type="term" value="P:double-strand break repair involved in meiotic recombination"/>
    <property type="evidence" value="ECO:0007669"/>
    <property type="project" value="TreeGrafter"/>
</dbReference>
<dbReference type="KEGG" id="nvi:100122166"/>
<dbReference type="SUPFAM" id="SSF48371">
    <property type="entry name" value="ARM repeat"/>
    <property type="match status" value="2"/>
</dbReference>
<dbReference type="GO" id="GO:0031573">
    <property type="term" value="P:mitotic intra-S DNA damage checkpoint signaling"/>
    <property type="evidence" value="ECO:0007669"/>
    <property type="project" value="TreeGrafter"/>
</dbReference>
<feature type="compositionally biased region" description="Basic and acidic residues" evidence="6">
    <location>
        <begin position="133"/>
        <end position="142"/>
    </location>
</feature>
<reference evidence="7" key="1">
    <citation type="submission" date="2021-01" db="UniProtKB">
        <authorList>
            <consortium name="EnsemblMetazoa"/>
        </authorList>
    </citation>
    <scope>IDENTIFICATION</scope>
</reference>
<dbReference type="InterPro" id="IPR029448">
    <property type="entry name" value="FANCD2"/>
</dbReference>
<protein>
    <recommendedName>
        <fullName evidence="9">Fanconi anemia group D2 protein</fullName>
    </recommendedName>
</protein>
<evidence type="ECO:0008006" key="9">
    <source>
        <dbReference type="Google" id="ProtNLM"/>
    </source>
</evidence>
<evidence type="ECO:0000256" key="1">
    <source>
        <dbReference type="ARBA" id="ARBA00004123"/>
    </source>
</evidence>
<feature type="compositionally biased region" description="Acidic residues" evidence="6">
    <location>
        <begin position="1709"/>
        <end position="1718"/>
    </location>
</feature>
<name>A0A7M7M206_NASVI</name>
<dbReference type="CTD" id="2177"/>
<feature type="compositionally biased region" description="Polar residues" evidence="6">
    <location>
        <begin position="1689"/>
        <end position="1698"/>
    </location>
</feature>
<evidence type="ECO:0000313" key="8">
    <source>
        <dbReference type="Proteomes" id="UP000002358"/>
    </source>
</evidence>
<feature type="compositionally biased region" description="Polar residues" evidence="6">
    <location>
        <begin position="16"/>
        <end position="25"/>
    </location>
</feature>
<sequence>MDRRKIKSKNVLHKQLYSSSQTVTRTVAEPLKDNNIVRSVSVAANLPVSRKRKNSEDEEDEAEQEEDADPPVMSSSIKSGNLRKKRRSGLDDDDNENSEDEPSSPKRAAPKSDRFVKPKTVAQEPSTARKRSNNSDKEEVENQHAGSSGSSYIRGILESMDKSPSKLSQSSTSSVEKYRKINLRTPLRPKLQKPVSKTIAEKNKASQSQKAQKSQTDPRLNRPGPASKKKNTSLVSSDADLSDSEVRSDPRISRPGPASKEKNTSLVSSDEDKNDSEIKKSKPSSKKKNTSIVDSDTDSSDSEVEKPSPACKKKKTSKIVSSDSDETEIDNKKSRPVTKKKNTSIMPSGSKSSRPGPASKKNTSFMPSDSDATGSEDEPNIFESDKDSSPIKSNAKKNKNVGAQDTSANKNNQSKTKNNPAKSNKSPVKAQKTPPDNQRSRVLDSPELSPLRSFHSPEKNINTRRKKVNNNQSDEKFIDFLNSAGITLYSGPNLHVANDDPREVIHKMKELLSSDSIDLEEIVRSWNGYIEDEENLQKSLIELKIETEDGVALSSKAVSLSRILLQVPELQVKILNSLFIKLIDAVIASDSSDDAPWALQMLQQFRFLEVQVEPEILITRMEELLSSSPEWFQREVIAFIPDIVTDIQHRTTAEMLIKIMEKNSDLTNIILDCIHNLSLGKDYREELREQVLGLLNKNIDKSTIPAITRFVLNACASEVIAIKSFNGLRGIDMSPSPKEIVEECYTNQTFMVNAMKMSIQLFKEVSQAAVVVVKSVESEAVPLDLIISILLYETTSVKKKIIEATVYSHIKDGYYKTSLLGKLYTVYKQVAKSFQATALSLAIHLLRADSPVHVEFGIEWLRNMFISQSDTSYKQREIMEKLLNLMGSKDKTVKNALEVLCRMANDENERRYLQQHAGFLRSFLEKIDNLQFDEVSTLYHLLHGLCTQSELISNILNDDLSIIMQKQLCSSKVTTKCKGVLGAVMAIKHLSCDNETSEQAVQLLKKTFSSIKGCFKSKALFFDELGQVIATTNEVDEEFLNTITVYLEDIFVNTAIVDTQPDNLVPTFGLNDSEMGCNYFVHFGSDKTGAFVPVFFKLLRICYLRLSDDLESVNAMLGCPVLMPDDLDMPEPTTADYMIYCINWFRELISGFVTQNENLLRQQVLKRLESLMSLQGEFVTMVAMLDSRYQPPPCYFNYFPVPSFLRLDKKIGKKGGKRGKKKDKPDGKSDLSLNKSVILPEWESWELGSELTVKNQAFFRRMDTKIINLLDVNMDIHSSQADSNSITIAQVCFIVKEILGMFENQTSENFMRDLIQLLPKICSKLKKIIDDLRQNDSAHEKEAARLLVCLLNTIFSWKEFQSARYNTLLRDGLRTLAGMMNASSAMLRTCKDLVAEAYKYFESLADIATQISLAVAFVNMCGCLMNHSNSFTEQSKDKQAKMAYGFLCLEWNNDTPGPQYKAAIKELLNTWLNNEPNPLKTVSSVLEWLPEEALSLERPQSRLSRLPSVTKVNFHLLLKQLFTGIVKGIDISLDAAETDPERIRVWMDVGLCLEKMSNICKANKNNSYLVLFLRYATILYQKILSSGMKLLETNVKYQSEEVLEVIKLFQRSGRFLRDIFCTARKEKIVSLLTLIPLAKSRREQFIYRVKGILTANNSISAFWMGNLLNKDLDGEEIASESSEDITAASDLTTESNAAEETGSEIFGSESEDDVEIEE</sequence>
<dbReference type="InParanoid" id="A0A7M7M206"/>
<dbReference type="GO" id="GO:0005634">
    <property type="term" value="C:nucleus"/>
    <property type="evidence" value="ECO:0007669"/>
    <property type="project" value="UniProtKB-SubCell"/>
</dbReference>
<dbReference type="Pfam" id="PF14631">
    <property type="entry name" value="FancD2"/>
    <property type="match status" value="4"/>
</dbReference>
<dbReference type="InterPro" id="IPR011989">
    <property type="entry name" value="ARM-like"/>
</dbReference>
<accession>A0A7M7M206</accession>
<evidence type="ECO:0000256" key="6">
    <source>
        <dbReference type="SAM" id="MobiDB-lite"/>
    </source>
</evidence>
<keyword evidence="3" id="KW-0832">Ubl conjugation</keyword>
<feature type="compositionally biased region" description="Acidic residues" evidence="6">
    <location>
        <begin position="91"/>
        <end position="102"/>
    </location>
</feature>
<proteinExistence type="inferred from homology"/>
<evidence type="ECO:0000256" key="5">
    <source>
        <dbReference type="ARBA" id="ARBA00093456"/>
    </source>
</evidence>
<feature type="compositionally biased region" description="Acidic residues" evidence="6">
    <location>
        <begin position="56"/>
        <end position="69"/>
    </location>
</feature>
<feature type="compositionally biased region" description="Low complexity" evidence="6">
    <location>
        <begin position="205"/>
        <end position="215"/>
    </location>
</feature>
<keyword evidence="2" id="KW-1017">Isopeptide bond</keyword>
<evidence type="ECO:0000313" key="7">
    <source>
        <dbReference type="EnsemblMetazoa" id="XP_016839778"/>
    </source>
</evidence>
<evidence type="ECO:0000256" key="2">
    <source>
        <dbReference type="ARBA" id="ARBA00022499"/>
    </source>
</evidence>